<dbReference type="PROSITE" id="PS51257">
    <property type="entry name" value="PROKAR_LIPOPROTEIN"/>
    <property type="match status" value="1"/>
</dbReference>
<proteinExistence type="predicted"/>
<gene>
    <name evidence="2" type="ORF">FOF46_20995</name>
</gene>
<dbReference type="OrthoDB" id="1095333at2"/>
<organism evidence="2 3">
    <name type="scientific">Aquimarina algiphila</name>
    <dbReference type="NCBI Taxonomy" id="2047982"/>
    <lineage>
        <taxon>Bacteria</taxon>
        <taxon>Pseudomonadati</taxon>
        <taxon>Bacteroidota</taxon>
        <taxon>Flavobacteriia</taxon>
        <taxon>Flavobacteriales</taxon>
        <taxon>Flavobacteriaceae</taxon>
        <taxon>Aquimarina</taxon>
    </lineage>
</organism>
<dbReference type="Proteomes" id="UP000318833">
    <property type="component" value="Unassembled WGS sequence"/>
</dbReference>
<evidence type="ECO:0000313" key="3">
    <source>
        <dbReference type="Proteomes" id="UP000318833"/>
    </source>
</evidence>
<comment type="caution">
    <text evidence="2">The sequence shown here is derived from an EMBL/GenBank/DDBJ whole genome shotgun (WGS) entry which is preliminary data.</text>
</comment>
<dbReference type="RefSeq" id="WP_143917801.1">
    <property type="nucleotide sequence ID" value="NZ_CANMIK010000060.1"/>
</dbReference>
<dbReference type="InterPro" id="IPR059177">
    <property type="entry name" value="GH29D-like_dom"/>
</dbReference>
<dbReference type="EMBL" id="VLNR01000052">
    <property type="protein sequence ID" value="TSE05956.1"/>
    <property type="molecule type" value="Genomic_DNA"/>
</dbReference>
<dbReference type="AlphaFoldDB" id="A0A554VFD1"/>
<evidence type="ECO:0000313" key="2">
    <source>
        <dbReference type="EMBL" id="TSE05956.1"/>
    </source>
</evidence>
<name>A0A554VFD1_9FLAO</name>
<reference evidence="2 3" key="1">
    <citation type="submission" date="2019-07" db="EMBL/GenBank/DDBJ databases">
        <title>The draft genome sequence of Aquimarina algiphila M91.</title>
        <authorList>
            <person name="Meng X."/>
        </authorList>
    </citation>
    <scope>NUCLEOTIDE SEQUENCE [LARGE SCALE GENOMIC DNA]</scope>
    <source>
        <strain evidence="2 3">M91</strain>
    </source>
</reference>
<keyword evidence="3" id="KW-1185">Reference proteome</keyword>
<protein>
    <recommendedName>
        <fullName evidence="1">GH29D-like beta-sandwich domain-containing protein</fullName>
    </recommendedName>
</protein>
<evidence type="ECO:0000259" key="1">
    <source>
        <dbReference type="Pfam" id="PF13290"/>
    </source>
</evidence>
<dbReference type="Pfam" id="PF13290">
    <property type="entry name" value="CHB_HEX_C_1"/>
    <property type="match status" value="2"/>
</dbReference>
<accession>A0A554VFD1</accession>
<feature type="domain" description="GH29D-like beta-sandwich" evidence="1">
    <location>
        <begin position="290"/>
        <end position="359"/>
    </location>
</feature>
<sequence>MKKTLFQIFILLFTISCQKDELDQKHNIDGFVQKGPFIQGAEVRIQELSVDLIPNGKTYFTETNNDFGSFSLDNEITEGYTEFVTTGFYFNEVTGKLSNAPISLRGIGYVNSSQKFNLNILTTLIAKRIKHLIINENYSFGDSKIKAQKEVLKVFYIDFSDDTILSFEEMDISGNEISNSILLAVSCILQYDNSEAELSELIQKISSDIETDGVLDSESILNEIKSNSMLLDINSIITNLESRYNHLGIQITIPSFTNYIDKNGDGIIGIHEVADPEYIFDGTHEDHQNTGPYIDDIELTIKSNTENAKIYYTLDGQDPTINSNLYTSPIIIKGDPDGNMTKTTIKSFAIAENLEASNIIEQTFEILYPDVRAPSFNYLSGTHNNSLSIELTSPFPIYYTLDGSTPNTESKLYTTPIPINCLDCISVIKAMAKSPGQRQSIVSTSIFKIDESFNPNDPDIILSNLEEAKTKLLGTWIGYVENPFINKSYGVKIVFNSDNTYNTQVLGNNEREYLTVSYASVFHYDDIFENDPSWSRFYEINTLFDTNSKVNGEIKVGPNDINILDIRLSFNNNFKGLNLIAKFKNASNLIYHLSKLE</sequence>
<feature type="domain" description="GH29D-like beta-sandwich" evidence="1">
    <location>
        <begin position="380"/>
        <end position="444"/>
    </location>
</feature>